<sequence>KELTATKAANTKLTNAQQTTAQQITDLQAQLTAAQAKNTALIEGAKKADQAQAAAITQATVALDTLKTNTITNADLKAEINHLHPNTIANAKDTAPD</sequence>
<feature type="non-terminal residue" evidence="1">
    <location>
        <position position="1"/>
    </location>
</feature>
<comment type="caution">
    <text evidence="1">The sequence shown here is derived from an EMBL/GenBank/DDBJ whole genome shotgun (WGS) entry which is preliminary data.</text>
</comment>
<dbReference type="Proteomes" id="UP000789831">
    <property type="component" value="Unassembled WGS sequence"/>
</dbReference>
<evidence type="ECO:0000313" key="2">
    <source>
        <dbReference type="Proteomes" id="UP000789831"/>
    </source>
</evidence>
<accession>A0A9N9F3W3</accession>
<reference evidence="1" key="1">
    <citation type="submission" date="2021-06" db="EMBL/GenBank/DDBJ databases">
        <authorList>
            <person name="Kallberg Y."/>
            <person name="Tangrot J."/>
            <person name="Rosling A."/>
        </authorList>
    </citation>
    <scope>NUCLEOTIDE SEQUENCE</scope>
    <source>
        <strain evidence="1">MT106</strain>
    </source>
</reference>
<dbReference type="EMBL" id="CAJVPL010000534">
    <property type="protein sequence ID" value="CAG8507360.1"/>
    <property type="molecule type" value="Genomic_DNA"/>
</dbReference>
<gene>
    <name evidence="1" type="ORF">AGERDE_LOCUS4561</name>
</gene>
<dbReference type="AlphaFoldDB" id="A0A9N9F3W3"/>
<keyword evidence="2" id="KW-1185">Reference proteome</keyword>
<evidence type="ECO:0000313" key="1">
    <source>
        <dbReference type="EMBL" id="CAG8507360.1"/>
    </source>
</evidence>
<proteinExistence type="predicted"/>
<name>A0A9N9F3W3_9GLOM</name>
<protein>
    <submittedName>
        <fullName evidence="1">7589_t:CDS:1</fullName>
    </submittedName>
</protein>
<organism evidence="1 2">
    <name type="scientific">Ambispora gerdemannii</name>
    <dbReference type="NCBI Taxonomy" id="144530"/>
    <lineage>
        <taxon>Eukaryota</taxon>
        <taxon>Fungi</taxon>
        <taxon>Fungi incertae sedis</taxon>
        <taxon>Mucoromycota</taxon>
        <taxon>Glomeromycotina</taxon>
        <taxon>Glomeromycetes</taxon>
        <taxon>Archaeosporales</taxon>
        <taxon>Ambisporaceae</taxon>
        <taxon>Ambispora</taxon>
    </lineage>
</organism>